<dbReference type="Pfam" id="PF00012">
    <property type="entry name" value="HSP70"/>
    <property type="match status" value="1"/>
</dbReference>
<protein>
    <recommendedName>
        <fullName evidence="4">Molecular chaperone DnaK</fullName>
    </recommendedName>
</protein>
<keyword evidence="1" id="KW-0547">Nucleotide-binding</keyword>
<evidence type="ECO:0000313" key="3">
    <source>
        <dbReference type="EMBL" id="GAJ18420.1"/>
    </source>
</evidence>
<keyword evidence="2" id="KW-0067">ATP-binding</keyword>
<dbReference type="Gene3D" id="3.30.420.40">
    <property type="match status" value="1"/>
</dbReference>
<dbReference type="InterPro" id="IPR043129">
    <property type="entry name" value="ATPase_NBD"/>
</dbReference>
<accession>X1VZG6</accession>
<feature type="non-terminal residue" evidence="3">
    <location>
        <position position="40"/>
    </location>
</feature>
<dbReference type="GO" id="GO:0140662">
    <property type="term" value="F:ATP-dependent protein folding chaperone"/>
    <property type="evidence" value="ECO:0007669"/>
    <property type="project" value="InterPro"/>
</dbReference>
<comment type="caution">
    <text evidence="3">The sequence shown here is derived from an EMBL/GenBank/DDBJ whole genome shotgun (WGS) entry which is preliminary data.</text>
</comment>
<feature type="non-terminal residue" evidence="3">
    <location>
        <position position="1"/>
    </location>
</feature>
<evidence type="ECO:0008006" key="4">
    <source>
        <dbReference type="Google" id="ProtNLM"/>
    </source>
</evidence>
<evidence type="ECO:0000256" key="2">
    <source>
        <dbReference type="ARBA" id="ARBA00022840"/>
    </source>
</evidence>
<evidence type="ECO:0000256" key="1">
    <source>
        <dbReference type="ARBA" id="ARBA00022741"/>
    </source>
</evidence>
<proteinExistence type="predicted"/>
<organism evidence="3">
    <name type="scientific">marine sediment metagenome</name>
    <dbReference type="NCBI Taxonomy" id="412755"/>
    <lineage>
        <taxon>unclassified sequences</taxon>
        <taxon>metagenomes</taxon>
        <taxon>ecological metagenomes</taxon>
    </lineage>
</organism>
<dbReference type="InterPro" id="IPR013126">
    <property type="entry name" value="Hsp_70_fam"/>
</dbReference>
<reference evidence="3" key="1">
    <citation type="journal article" date="2014" name="Front. Microbiol.">
        <title>High frequency of phylogenetically diverse reductive dehalogenase-homologous genes in deep subseafloor sedimentary metagenomes.</title>
        <authorList>
            <person name="Kawai M."/>
            <person name="Futagami T."/>
            <person name="Toyoda A."/>
            <person name="Takaki Y."/>
            <person name="Nishi S."/>
            <person name="Hori S."/>
            <person name="Arai W."/>
            <person name="Tsubouchi T."/>
            <person name="Morono Y."/>
            <person name="Uchiyama I."/>
            <person name="Ito T."/>
            <person name="Fujiyama A."/>
            <person name="Inagaki F."/>
            <person name="Takami H."/>
        </authorList>
    </citation>
    <scope>NUCLEOTIDE SEQUENCE</scope>
    <source>
        <strain evidence="3">Expedition CK06-06</strain>
    </source>
</reference>
<dbReference type="GO" id="GO:0005524">
    <property type="term" value="F:ATP binding"/>
    <property type="evidence" value="ECO:0007669"/>
    <property type="project" value="UniProtKB-KW"/>
</dbReference>
<sequence length="40" mass="4359">AQVTIKGKNYSTPEISSMILAKMKQTAEDYVGEKVTDAVI</sequence>
<dbReference type="EMBL" id="BARW01043203">
    <property type="protein sequence ID" value="GAJ18420.1"/>
    <property type="molecule type" value="Genomic_DNA"/>
</dbReference>
<gene>
    <name evidence="3" type="ORF">S12H4_63456</name>
</gene>
<dbReference type="SUPFAM" id="SSF53067">
    <property type="entry name" value="Actin-like ATPase domain"/>
    <property type="match status" value="1"/>
</dbReference>
<dbReference type="AlphaFoldDB" id="X1VZG6"/>
<name>X1VZG6_9ZZZZ</name>